<evidence type="ECO:0000256" key="3">
    <source>
        <dbReference type="RuleBase" id="RU361235"/>
    </source>
</evidence>
<keyword evidence="6" id="KW-1185">Reference proteome</keyword>
<dbReference type="InterPro" id="IPR002018">
    <property type="entry name" value="CarbesteraseB"/>
</dbReference>
<dbReference type="InterPro" id="IPR000997">
    <property type="entry name" value="Cholinesterase"/>
</dbReference>
<dbReference type="PROSITE" id="PS00122">
    <property type="entry name" value="CARBOXYLESTERASE_B_1"/>
    <property type="match status" value="1"/>
</dbReference>
<evidence type="ECO:0000259" key="4">
    <source>
        <dbReference type="Pfam" id="PF00135"/>
    </source>
</evidence>
<feature type="domain" description="Carboxylesterase type B" evidence="4">
    <location>
        <begin position="9"/>
        <end position="236"/>
    </location>
</feature>
<evidence type="ECO:0000313" key="5">
    <source>
        <dbReference type="EMBL" id="GAA2037775.1"/>
    </source>
</evidence>
<reference evidence="6" key="1">
    <citation type="journal article" date="2019" name="Int. J. Syst. Evol. Microbiol.">
        <title>The Global Catalogue of Microorganisms (GCM) 10K type strain sequencing project: providing services to taxonomists for standard genome sequencing and annotation.</title>
        <authorList>
            <consortium name="The Broad Institute Genomics Platform"/>
            <consortium name="The Broad Institute Genome Sequencing Center for Infectious Disease"/>
            <person name="Wu L."/>
            <person name="Ma J."/>
        </authorList>
    </citation>
    <scope>NUCLEOTIDE SEQUENCE [LARGE SCALE GENOMIC DNA]</scope>
    <source>
        <strain evidence="6">JCM 14283</strain>
    </source>
</reference>
<sequence>MAAAPDEWLTVNVWSPDVEGRLPVMVWIQGGAYLFGTSGLPEYDGRVLAAHGVVLVTFNYRVGFEGFGLVEGRPANRGLLDQVALLEWVRENIAAFGGDPALVTVFGESAGAGSVAALLAMPRAQGLFQRAIAQSVPGTYLTPSLAADVTRVCAAELGVEPVALDAVPPHLLPAAVDAVQARIGQYADRWGLAAYARTPLAPVVDGEVLPTTPWRGLTGRVPLLVGHTRHEQRLLSALTGVLGHVTPAQADEAAARFGPDPQRYREAFVDPEELYDVVRSDWLFRMPSLRLAEAQHAAGGVAHLYELTWEAPGMGGVLGACHGLDVPLVFGNLTVGRTALLVGEPGPEATTVSQQMREAWTGFAASGDPGWPRFDPRPDSLTTRLFDVEPAVTAYPEAVSRAIWTDDPSVLDLA</sequence>
<protein>
    <recommendedName>
        <fullName evidence="3">Carboxylic ester hydrolase</fullName>
        <ecNumber evidence="3">3.1.1.-</ecNumber>
    </recommendedName>
</protein>
<proteinExistence type="inferred from homology"/>
<dbReference type="PRINTS" id="PR00878">
    <property type="entry name" value="CHOLNESTRASE"/>
</dbReference>
<accession>A0ABP5G084</accession>
<comment type="caution">
    <text evidence="5">The sequence shown here is derived from an EMBL/GenBank/DDBJ whole genome shotgun (WGS) entry which is preliminary data.</text>
</comment>
<evidence type="ECO:0000256" key="1">
    <source>
        <dbReference type="ARBA" id="ARBA00005964"/>
    </source>
</evidence>
<dbReference type="PANTHER" id="PTHR11559">
    <property type="entry name" value="CARBOXYLESTERASE"/>
    <property type="match status" value="1"/>
</dbReference>
<dbReference type="EMBL" id="BAAANB010000021">
    <property type="protein sequence ID" value="GAA2037775.1"/>
    <property type="molecule type" value="Genomic_DNA"/>
</dbReference>
<dbReference type="EC" id="3.1.1.-" evidence="3"/>
<evidence type="ECO:0000256" key="2">
    <source>
        <dbReference type="ARBA" id="ARBA00022801"/>
    </source>
</evidence>
<dbReference type="Proteomes" id="UP001501285">
    <property type="component" value="Unassembled WGS sequence"/>
</dbReference>
<dbReference type="SUPFAM" id="SSF53474">
    <property type="entry name" value="alpha/beta-Hydrolases"/>
    <property type="match status" value="1"/>
</dbReference>
<comment type="similarity">
    <text evidence="1 3">Belongs to the type-B carboxylesterase/lipase family.</text>
</comment>
<dbReference type="InterPro" id="IPR050309">
    <property type="entry name" value="Type-B_Carboxylest/Lipase"/>
</dbReference>
<organism evidence="5 6">
    <name type="scientific">Terrabacter terrae</name>
    <dbReference type="NCBI Taxonomy" id="318434"/>
    <lineage>
        <taxon>Bacteria</taxon>
        <taxon>Bacillati</taxon>
        <taxon>Actinomycetota</taxon>
        <taxon>Actinomycetes</taxon>
        <taxon>Micrococcales</taxon>
        <taxon>Intrasporangiaceae</taxon>
        <taxon>Terrabacter</taxon>
    </lineage>
</organism>
<evidence type="ECO:0000313" key="6">
    <source>
        <dbReference type="Proteomes" id="UP001501285"/>
    </source>
</evidence>
<dbReference type="Pfam" id="PF00135">
    <property type="entry name" value="COesterase"/>
    <property type="match status" value="1"/>
</dbReference>
<dbReference type="InterPro" id="IPR029058">
    <property type="entry name" value="AB_hydrolase_fold"/>
</dbReference>
<keyword evidence="2 3" id="KW-0378">Hydrolase</keyword>
<dbReference type="Gene3D" id="3.40.50.1820">
    <property type="entry name" value="alpha/beta hydrolase"/>
    <property type="match status" value="1"/>
</dbReference>
<dbReference type="InterPro" id="IPR019826">
    <property type="entry name" value="Carboxylesterase_B_AS"/>
</dbReference>
<gene>
    <name evidence="5" type="ORF">GCM10009740_32180</name>
</gene>
<name>A0ABP5G084_9MICO</name>